<reference evidence="2 3" key="1">
    <citation type="submission" date="2016-06" db="EMBL/GenBank/DDBJ databases">
        <authorList>
            <person name="Kjaerup R.B."/>
            <person name="Dalgaard T.S."/>
            <person name="Juul-Madsen H.R."/>
        </authorList>
    </citation>
    <scope>NUCLEOTIDE SEQUENCE [LARGE SCALE GENOMIC DNA]</scope>
    <source>
        <strain evidence="2 3">DSM 45577</strain>
    </source>
</reference>
<keyword evidence="1" id="KW-1133">Transmembrane helix</keyword>
<dbReference type="EMBL" id="FMIA01000002">
    <property type="protein sequence ID" value="SCL60720.1"/>
    <property type="molecule type" value="Genomic_DNA"/>
</dbReference>
<evidence type="ECO:0000313" key="2">
    <source>
        <dbReference type="EMBL" id="SCL60720.1"/>
    </source>
</evidence>
<gene>
    <name evidence="2" type="ORF">GA0070617_4457</name>
</gene>
<evidence type="ECO:0000313" key="3">
    <source>
        <dbReference type="Proteomes" id="UP000198937"/>
    </source>
</evidence>
<dbReference type="Proteomes" id="UP000198937">
    <property type="component" value="Unassembled WGS sequence"/>
</dbReference>
<evidence type="ECO:0000256" key="1">
    <source>
        <dbReference type="SAM" id="Phobius"/>
    </source>
</evidence>
<feature type="transmembrane region" description="Helical" evidence="1">
    <location>
        <begin position="80"/>
        <end position="101"/>
    </location>
</feature>
<protein>
    <recommendedName>
        <fullName evidence="4">TrbC/VIRB2 family protein</fullName>
    </recommendedName>
</protein>
<sequence length="113" mass="11347">MLTHLLDALVVRVIVAFPAVAVPQPGSKAPPGKLSTLVKDLLGLLAWAGTAAGVAGVLITGTMMAVSMKRGESSEHLSRLGLVLCGCILIATAGPLVSWFFGTSGSSSSSGSN</sequence>
<dbReference type="STRING" id="683228.GA0070617_4457"/>
<accession>A0A1C6V481</accession>
<dbReference type="AlphaFoldDB" id="A0A1C6V481"/>
<feature type="transmembrane region" description="Helical" evidence="1">
    <location>
        <begin position="45"/>
        <end position="68"/>
    </location>
</feature>
<keyword evidence="3" id="KW-1185">Reference proteome</keyword>
<keyword evidence="1" id="KW-0472">Membrane</keyword>
<organism evidence="2 3">
    <name type="scientific">Micromonospora yangpuensis</name>
    <dbReference type="NCBI Taxonomy" id="683228"/>
    <lineage>
        <taxon>Bacteria</taxon>
        <taxon>Bacillati</taxon>
        <taxon>Actinomycetota</taxon>
        <taxon>Actinomycetes</taxon>
        <taxon>Micromonosporales</taxon>
        <taxon>Micromonosporaceae</taxon>
        <taxon>Micromonospora</taxon>
    </lineage>
</organism>
<name>A0A1C6V481_9ACTN</name>
<dbReference type="RefSeq" id="WP_217628859.1">
    <property type="nucleotide sequence ID" value="NZ_BMMJ01000008.1"/>
</dbReference>
<proteinExistence type="predicted"/>
<keyword evidence="1" id="KW-0812">Transmembrane</keyword>
<evidence type="ECO:0008006" key="4">
    <source>
        <dbReference type="Google" id="ProtNLM"/>
    </source>
</evidence>